<feature type="region of interest" description="Disordered" evidence="2">
    <location>
        <begin position="594"/>
        <end position="670"/>
    </location>
</feature>
<dbReference type="EMBL" id="MU167304">
    <property type="protein sequence ID" value="KAG0144022.1"/>
    <property type="molecule type" value="Genomic_DNA"/>
</dbReference>
<dbReference type="Gene3D" id="3.10.590.10">
    <property type="entry name" value="ph1033 like domains"/>
    <property type="match status" value="1"/>
</dbReference>
<evidence type="ECO:0000259" key="3">
    <source>
        <dbReference type="PROSITE" id="PS50882"/>
    </source>
</evidence>
<organism evidence="4 5">
    <name type="scientific">Cronartium quercuum f. sp. fusiforme G11</name>
    <dbReference type="NCBI Taxonomy" id="708437"/>
    <lineage>
        <taxon>Eukaryota</taxon>
        <taxon>Fungi</taxon>
        <taxon>Dikarya</taxon>
        <taxon>Basidiomycota</taxon>
        <taxon>Pucciniomycotina</taxon>
        <taxon>Pucciniomycetes</taxon>
        <taxon>Pucciniales</taxon>
        <taxon>Coleosporiaceae</taxon>
        <taxon>Cronartium</taxon>
    </lineage>
</organism>
<feature type="region of interest" description="Disordered" evidence="2">
    <location>
        <begin position="187"/>
        <end position="210"/>
    </location>
</feature>
<dbReference type="Pfam" id="PF04146">
    <property type="entry name" value="YTH"/>
    <property type="match status" value="1"/>
</dbReference>
<feature type="coiled-coil region" evidence="1">
    <location>
        <begin position="843"/>
        <end position="870"/>
    </location>
</feature>
<feature type="domain" description="YTH" evidence="3">
    <location>
        <begin position="1040"/>
        <end position="1175"/>
    </location>
</feature>
<proteinExistence type="predicted"/>
<evidence type="ECO:0000256" key="1">
    <source>
        <dbReference type="SAM" id="Coils"/>
    </source>
</evidence>
<feature type="compositionally biased region" description="Polar residues" evidence="2">
    <location>
        <begin position="709"/>
        <end position="729"/>
    </location>
</feature>
<comment type="caution">
    <text evidence="4">The sequence shown here is derived from an EMBL/GenBank/DDBJ whole genome shotgun (WGS) entry which is preliminary data.</text>
</comment>
<keyword evidence="1" id="KW-0175">Coiled coil</keyword>
<dbReference type="GO" id="GO:0003729">
    <property type="term" value="F:mRNA binding"/>
    <property type="evidence" value="ECO:0007669"/>
    <property type="project" value="TreeGrafter"/>
</dbReference>
<feature type="compositionally biased region" description="Low complexity" evidence="2">
    <location>
        <begin position="503"/>
        <end position="515"/>
    </location>
</feature>
<dbReference type="InterPro" id="IPR007275">
    <property type="entry name" value="YTH_domain"/>
</dbReference>
<dbReference type="InterPro" id="IPR045168">
    <property type="entry name" value="YTH_prot"/>
</dbReference>
<dbReference type="Proteomes" id="UP000886653">
    <property type="component" value="Unassembled WGS sequence"/>
</dbReference>
<feature type="compositionally biased region" description="Polar residues" evidence="2">
    <location>
        <begin position="415"/>
        <end position="438"/>
    </location>
</feature>
<feature type="compositionally biased region" description="Low complexity" evidence="2">
    <location>
        <begin position="594"/>
        <end position="603"/>
    </location>
</feature>
<dbReference type="AlphaFoldDB" id="A0A9P6T9B4"/>
<evidence type="ECO:0000256" key="2">
    <source>
        <dbReference type="SAM" id="MobiDB-lite"/>
    </source>
</evidence>
<feature type="region of interest" description="Disordered" evidence="2">
    <location>
        <begin position="90"/>
        <end position="127"/>
    </location>
</feature>
<evidence type="ECO:0000313" key="5">
    <source>
        <dbReference type="Proteomes" id="UP000886653"/>
    </source>
</evidence>
<feature type="region of interest" description="Disordered" evidence="2">
    <location>
        <begin position="395"/>
        <end position="518"/>
    </location>
</feature>
<protein>
    <recommendedName>
        <fullName evidence="3">YTH domain-containing protein</fullName>
    </recommendedName>
</protein>
<dbReference type="GO" id="GO:0061157">
    <property type="term" value="P:mRNA destabilization"/>
    <property type="evidence" value="ECO:0007669"/>
    <property type="project" value="TreeGrafter"/>
</dbReference>
<feature type="region of interest" description="Disordered" evidence="2">
    <location>
        <begin position="709"/>
        <end position="745"/>
    </location>
</feature>
<gene>
    <name evidence="4" type="ORF">CROQUDRAFT_95518</name>
</gene>
<reference evidence="4" key="1">
    <citation type="submission" date="2013-11" db="EMBL/GenBank/DDBJ databases">
        <title>Genome sequence of the fusiform rust pathogen reveals effectors for host alternation and coevolution with pine.</title>
        <authorList>
            <consortium name="DOE Joint Genome Institute"/>
            <person name="Smith K."/>
            <person name="Pendleton A."/>
            <person name="Kubisiak T."/>
            <person name="Anderson C."/>
            <person name="Salamov A."/>
            <person name="Aerts A."/>
            <person name="Riley R."/>
            <person name="Clum A."/>
            <person name="Lindquist E."/>
            <person name="Ence D."/>
            <person name="Campbell M."/>
            <person name="Kronenberg Z."/>
            <person name="Feau N."/>
            <person name="Dhillon B."/>
            <person name="Hamelin R."/>
            <person name="Burleigh J."/>
            <person name="Smith J."/>
            <person name="Yandell M."/>
            <person name="Nelson C."/>
            <person name="Grigoriev I."/>
            <person name="Davis J."/>
        </authorList>
    </citation>
    <scope>NUCLEOTIDE SEQUENCE</scope>
    <source>
        <strain evidence="4">G11</strain>
    </source>
</reference>
<feature type="compositionally biased region" description="Polar residues" evidence="2">
    <location>
        <begin position="471"/>
        <end position="502"/>
    </location>
</feature>
<feature type="region of interest" description="Disordered" evidence="2">
    <location>
        <begin position="287"/>
        <end position="320"/>
    </location>
</feature>
<dbReference type="PANTHER" id="PTHR12357">
    <property type="entry name" value="YTH YT521-B HOMOLOGY DOMAIN-CONTAINING"/>
    <property type="match status" value="1"/>
</dbReference>
<feature type="compositionally biased region" description="Polar residues" evidence="2">
    <location>
        <begin position="604"/>
        <end position="618"/>
    </location>
</feature>
<accession>A0A9P6T9B4</accession>
<dbReference type="GO" id="GO:1990247">
    <property type="term" value="F:N6-methyladenosine-containing RNA reader activity"/>
    <property type="evidence" value="ECO:0007669"/>
    <property type="project" value="TreeGrafter"/>
</dbReference>
<dbReference type="CDD" id="cd21134">
    <property type="entry name" value="YTH"/>
    <property type="match status" value="1"/>
</dbReference>
<dbReference type="GO" id="GO:0005737">
    <property type="term" value="C:cytoplasm"/>
    <property type="evidence" value="ECO:0007669"/>
    <property type="project" value="TreeGrafter"/>
</dbReference>
<keyword evidence="5" id="KW-1185">Reference proteome</keyword>
<name>A0A9P6T9B4_9BASI</name>
<feature type="compositionally biased region" description="Polar residues" evidence="2">
    <location>
        <begin position="628"/>
        <end position="648"/>
    </location>
</feature>
<dbReference type="PANTHER" id="PTHR12357:SF89">
    <property type="entry name" value="YTH DOMAIN-CONTAINING FAMILY PROTEIN"/>
    <property type="match status" value="1"/>
</dbReference>
<dbReference type="PROSITE" id="PS50882">
    <property type="entry name" value="YTH"/>
    <property type="match status" value="1"/>
</dbReference>
<dbReference type="OrthoDB" id="2506487at2759"/>
<feature type="compositionally biased region" description="Acidic residues" evidence="2">
    <location>
        <begin position="310"/>
        <end position="320"/>
    </location>
</feature>
<feature type="region of interest" description="Disordered" evidence="2">
    <location>
        <begin position="536"/>
        <end position="555"/>
    </location>
</feature>
<feature type="compositionally biased region" description="Polar residues" evidence="2">
    <location>
        <begin position="95"/>
        <end position="107"/>
    </location>
</feature>
<sequence>MVNDHSANTAFSAMNVTRTDNSSSPSSSSSYAYVSSPLDHTTCSPIGTPPVPAPNHLFNPLLRRHHTLSTGSGSRLARLEEQQALAHLANRDRQTYGSSADGSSLSGYDSEDSDPLEAHRSSILPTPPAERCMPFLTSVLEHHQVNVTSPHSSLFDDFHLIRACKGSASLLNHDVIGSPIDSEIVAPPKSIPTSEDGESLTKPPSRTVRHEPGQLLSFSDRLDAIGDRHQHRFGGIPLSSQFGLHRNLSSPSNRSPATFTLPSPFHSSQTSWTTQLQGCVGSKIPSMNSSHPSLRHRPSTLTDYGPTTETLEEEEEEDYVAEPEPIITLGLLRLCSVSIVSPCRRAPTLLPLLVASNSPTFYLFDPSPLTLFFFICSVCPSRAVLFPHLRSNFRKSVQSSPSDPSHHEPALSDSLPPSSVTLQRATSERVSSTRNRFQAPSRSNPSSISRWSDHANLRRQPMKTDGVWSTGMVTNSMSAGNQTDESPRSTDPNFNTSIDTLYSASSPPAPTSADALRSTPNLSVSSNITSHFTQKLLSNSPPSVHPVSYTTHSGSVTPIGSPVSVPAFSLNPWSPTVEEAKKLRDPMLRQASVDVVGSGQSVSPRPSKSATLDTNRFRSASGDDSKSSDLNNMMHSSFNRLGLSTSEELNPRPSLPSSTAHRHTPAKSPLSISTSMADVVSGITSPQDVMTKSSTSNKKMILPPLVTTFPQQPLAPSTRPIGSTPPSVDTTKRTGGASSIPFQGPASAAAYVPPIGHSLQHNPNDPFNLQEKLARMGGHNTAAPGVGASTWLSQKERLVGKPSFSQHQEWNSPILSAGGSPSLPQSAAPLSALPHQIQQQMLLNQQLQQLQQLQAQQQLLQQQQVQLLSQGMGLSAGLTNPLTTNLFHQTPTPSTASSFNMHPIGSALQSNGYSPSLGFPANQFTPRNVSPVGPNVSINYGSIGSSSNPPLASNPSRLQTTITGHPGVQLGMMSLSSPSSLISNSIPTPVGMRNPLGLNGVIAGGMAGTNVSPSTSVDIQQLANRKGYNPPNFDCKPKKARFFVIKSYTEEDVHKSLKYEIWASTDLGNKRLDKAFNESAETGPIYLLFSVNASGHFCGMAEMLTAVDYNTSSKVWAQDKWKGIFKVRWVFVKDIPNNSLRHIKLCNTPENKPVTSSRDTQEVPYDKGIEVLQIMSSYQSRTTLLQDYAWYEHNENLKAQATEPNTAAAKDEQPVQRAPQPKPAADKRGQANHRTGYAKGQGPTPTAQTIRRFSAFSNTPQAGLPVYHHPQTPIEIASVI</sequence>
<evidence type="ECO:0000313" key="4">
    <source>
        <dbReference type="EMBL" id="KAG0144022.1"/>
    </source>
</evidence>
<feature type="region of interest" description="Disordered" evidence="2">
    <location>
        <begin position="1203"/>
        <end position="1246"/>
    </location>
</feature>
<feature type="compositionally biased region" description="Low complexity" evidence="2">
    <location>
        <begin position="440"/>
        <end position="450"/>
    </location>
</feature>